<sequence>MCRALTVRCEEGNHKFTFEDVILPCKEAGSFACKLGLAELADFQNASTSCIGAEVDHQPDCVACARTCEAVLEKYGESIHRGPQKRSWVGKWFGGKTAEQDWEKTLQKAHEPDIGGGLLTRKESDGALEALRRVRVDVRGEKA</sequence>
<evidence type="ECO:0000313" key="1">
    <source>
        <dbReference type="EMBL" id="KXT01713.1"/>
    </source>
</evidence>
<name>A0A139HH06_9PEZI</name>
<comment type="caution">
    <text evidence="1">The sequence shown here is derived from an EMBL/GenBank/DDBJ whole genome shotgun (WGS) entry which is preliminary data.</text>
</comment>
<reference evidence="1 2" key="1">
    <citation type="submission" date="2015-07" db="EMBL/GenBank/DDBJ databases">
        <title>Comparative genomics of the Sigatoka disease complex on banana suggests a link between parallel evolutionary changes in Pseudocercospora fijiensis and Pseudocercospora eumusae and increased virulence on the banana host.</title>
        <authorList>
            <person name="Chang T.-C."/>
            <person name="Salvucci A."/>
            <person name="Crous P.W."/>
            <person name="Stergiopoulos I."/>
        </authorList>
    </citation>
    <scope>NUCLEOTIDE SEQUENCE [LARGE SCALE GENOMIC DNA]</scope>
    <source>
        <strain evidence="1 2">CBS 114824</strain>
    </source>
</reference>
<dbReference type="Proteomes" id="UP000070133">
    <property type="component" value="Unassembled WGS sequence"/>
</dbReference>
<accession>A0A139HH06</accession>
<gene>
    <name evidence="1" type="ORF">AC578_2805</name>
</gene>
<evidence type="ECO:0000313" key="2">
    <source>
        <dbReference type="Proteomes" id="UP000070133"/>
    </source>
</evidence>
<dbReference type="AlphaFoldDB" id="A0A139HH06"/>
<dbReference type="EMBL" id="LFZN01000051">
    <property type="protein sequence ID" value="KXT01713.1"/>
    <property type="molecule type" value="Genomic_DNA"/>
</dbReference>
<proteinExistence type="predicted"/>
<protein>
    <submittedName>
        <fullName evidence="1">Uncharacterized protein</fullName>
    </submittedName>
</protein>
<dbReference type="OrthoDB" id="10290771at2759"/>
<organism evidence="1 2">
    <name type="scientific">Pseudocercospora eumusae</name>
    <dbReference type="NCBI Taxonomy" id="321146"/>
    <lineage>
        <taxon>Eukaryota</taxon>
        <taxon>Fungi</taxon>
        <taxon>Dikarya</taxon>
        <taxon>Ascomycota</taxon>
        <taxon>Pezizomycotina</taxon>
        <taxon>Dothideomycetes</taxon>
        <taxon>Dothideomycetidae</taxon>
        <taxon>Mycosphaerellales</taxon>
        <taxon>Mycosphaerellaceae</taxon>
        <taxon>Pseudocercospora</taxon>
    </lineage>
</organism>
<keyword evidence="2" id="KW-1185">Reference proteome</keyword>